<feature type="non-terminal residue" evidence="2">
    <location>
        <position position="272"/>
    </location>
</feature>
<feature type="compositionally biased region" description="Gly residues" evidence="1">
    <location>
        <begin position="191"/>
        <end position="206"/>
    </location>
</feature>
<feature type="non-terminal residue" evidence="2">
    <location>
        <position position="1"/>
    </location>
</feature>
<dbReference type="AlphaFoldDB" id="A0A1B6FIX5"/>
<dbReference type="EMBL" id="GECZ01019621">
    <property type="protein sequence ID" value="JAS50148.1"/>
    <property type="molecule type" value="Transcribed_RNA"/>
</dbReference>
<accession>A0A1B6FIX5</accession>
<protein>
    <submittedName>
        <fullName evidence="2">Uncharacterized protein</fullName>
    </submittedName>
</protein>
<reference evidence="2" key="1">
    <citation type="submission" date="2015-11" db="EMBL/GenBank/DDBJ databases">
        <title>De novo transcriptome assembly of four potential Pierce s Disease insect vectors from Arizona vineyards.</title>
        <authorList>
            <person name="Tassone E.E."/>
        </authorList>
    </citation>
    <scope>NUCLEOTIDE SEQUENCE</scope>
</reference>
<name>A0A1B6FIX5_9HEMI</name>
<proteinExistence type="predicted"/>
<gene>
    <name evidence="2" type="ORF">g.41621</name>
</gene>
<evidence type="ECO:0000313" key="2">
    <source>
        <dbReference type="EMBL" id="JAS50148.1"/>
    </source>
</evidence>
<evidence type="ECO:0000256" key="1">
    <source>
        <dbReference type="SAM" id="MobiDB-lite"/>
    </source>
</evidence>
<sequence length="272" mass="29699">SPVTDDDINEVKGEITAMRYELLEVLEKNGMDISSADKKKDSSVARKAKMWERRLMKDFHLTPVAGEDDLETLMNQPVPENEDVLARFRRVARLAVLTSTQQKWNQVVNSVCQASQIGRCNNRVSFKNQQNLQKAMEEAKKLVLKLPGTPRGRTPSPIQLPDTTGSTIVELLNDITEESRDIRTPIKGRGPASGGGAGGGGNGGGMFLAVQNTRSRNPSPNPTPKPVEKKQKGDEENNQSKTNSNSKKDDSPEGGDPSPLICQRKLGVGESP</sequence>
<feature type="region of interest" description="Disordered" evidence="1">
    <location>
        <begin position="176"/>
        <end position="272"/>
    </location>
</feature>
<feature type="compositionally biased region" description="Basic and acidic residues" evidence="1">
    <location>
        <begin position="226"/>
        <end position="235"/>
    </location>
</feature>
<organism evidence="2">
    <name type="scientific">Cuerna arida</name>
    <dbReference type="NCBI Taxonomy" id="1464854"/>
    <lineage>
        <taxon>Eukaryota</taxon>
        <taxon>Metazoa</taxon>
        <taxon>Ecdysozoa</taxon>
        <taxon>Arthropoda</taxon>
        <taxon>Hexapoda</taxon>
        <taxon>Insecta</taxon>
        <taxon>Pterygota</taxon>
        <taxon>Neoptera</taxon>
        <taxon>Paraneoptera</taxon>
        <taxon>Hemiptera</taxon>
        <taxon>Auchenorrhyncha</taxon>
        <taxon>Membracoidea</taxon>
        <taxon>Cicadellidae</taxon>
        <taxon>Cicadellinae</taxon>
        <taxon>Proconiini</taxon>
        <taxon>Cuerna</taxon>
    </lineage>
</organism>